<dbReference type="Gene3D" id="2.60.120.920">
    <property type="match status" value="1"/>
</dbReference>
<dbReference type="PANTHER" id="PTHR12245">
    <property type="entry name" value="SPRY DOMAIN CONTAINING SOCS BOX PROTEIN"/>
    <property type="match status" value="1"/>
</dbReference>
<dbReference type="EMBL" id="CAXITT010000863">
    <property type="protein sequence ID" value="CAL1546837.1"/>
    <property type="molecule type" value="Genomic_DNA"/>
</dbReference>
<organism evidence="2 3">
    <name type="scientific">Lymnaea stagnalis</name>
    <name type="common">Great pond snail</name>
    <name type="synonym">Helix stagnalis</name>
    <dbReference type="NCBI Taxonomy" id="6523"/>
    <lineage>
        <taxon>Eukaryota</taxon>
        <taxon>Metazoa</taxon>
        <taxon>Spiralia</taxon>
        <taxon>Lophotrochozoa</taxon>
        <taxon>Mollusca</taxon>
        <taxon>Gastropoda</taxon>
        <taxon>Heterobranchia</taxon>
        <taxon>Euthyneura</taxon>
        <taxon>Panpulmonata</taxon>
        <taxon>Hygrophila</taxon>
        <taxon>Lymnaeoidea</taxon>
        <taxon>Lymnaeidae</taxon>
        <taxon>Lymnaea</taxon>
    </lineage>
</organism>
<evidence type="ECO:0000313" key="2">
    <source>
        <dbReference type="EMBL" id="CAL1546837.1"/>
    </source>
</evidence>
<dbReference type="InterPro" id="IPR013320">
    <property type="entry name" value="ConA-like_dom_sf"/>
</dbReference>
<feature type="region of interest" description="Disordered" evidence="1">
    <location>
        <begin position="287"/>
        <end position="319"/>
    </location>
</feature>
<reference evidence="2 3" key="1">
    <citation type="submission" date="2024-04" db="EMBL/GenBank/DDBJ databases">
        <authorList>
            <consortium name="Genoscope - CEA"/>
            <person name="William W."/>
        </authorList>
    </citation>
    <scope>NUCLEOTIDE SEQUENCE [LARGE SCALE GENOMIC DNA]</scope>
</reference>
<keyword evidence="3" id="KW-1185">Reference proteome</keyword>
<gene>
    <name evidence="2" type="ORF">GSLYS_00020214001</name>
</gene>
<proteinExistence type="predicted"/>
<protein>
    <submittedName>
        <fullName evidence="2">Uncharacterized protein</fullName>
    </submittedName>
</protein>
<dbReference type="AlphaFoldDB" id="A0AAV2IMG6"/>
<name>A0AAV2IMG6_LYMST</name>
<sequence>MQCIHRSDYVINCLISGPPDWTQSLVVIPELNQGFSDLSDGFAKISNNHLIRERSGITVTDAARWSSGMTEGKHVFEVYWPEANNRGHCSCIGVGSTDVLLKQKDRVSLVGQHSQTWGLDLTKRRTLNRDKMEKRLDAAIPERFYMYVDMDGGNIGFGADVAVYSRAAEFFGNILTNIPKNKSRPLHVMVSSCAPKEQMQVYYKGSATPFGGFDLCAAYTINISIQMSGAMNTMTAPNMMKCAPMSTAPPMYQQNTMYAPSPMNMGIMNTPPPMYQQQVAVNIEKVSERPSESPPPYTETIVTPGPADYMNPKSKEIFA</sequence>
<dbReference type="Proteomes" id="UP001497497">
    <property type="component" value="Unassembled WGS sequence"/>
</dbReference>
<dbReference type="PANTHER" id="PTHR12245:SF11">
    <property type="entry name" value="PROTEIN GUSTAVUS"/>
    <property type="match status" value="1"/>
</dbReference>
<dbReference type="InterPro" id="IPR043136">
    <property type="entry name" value="B30.2/SPRY_sf"/>
</dbReference>
<evidence type="ECO:0000313" key="3">
    <source>
        <dbReference type="Proteomes" id="UP001497497"/>
    </source>
</evidence>
<dbReference type="SUPFAM" id="SSF49899">
    <property type="entry name" value="Concanavalin A-like lectins/glucanases"/>
    <property type="match status" value="1"/>
</dbReference>
<evidence type="ECO:0000256" key="1">
    <source>
        <dbReference type="SAM" id="MobiDB-lite"/>
    </source>
</evidence>
<comment type="caution">
    <text evidence="2">The sequence shown here is derived from an EMBL/GenBank/DDBJ whole genome shotgun (WGS) entry which is preliminary data.</text>
</comment>
<dbReference type="InterPro" id="IPR050672">
    <property type="entry name" value="FBXO45-Fsn/SPSB_families"/>
</dbReference>
<dbReference type="GO" id="GO:0019005">
    <property type="term" value="C:SCF ubiquitin ligase complex"/>
    <property type="evidence" value="ECO:0007669"/>
    <property type="project" value="TreeGrafter"/>
</dbReference>
<dbReference type="GO" id="GO:0043161">
    <property type="term" value="P:proteasome-mediated ubiquitin-dependent protein catabolic process"/>
    <property type="evidence" value="ECO:0007669"/>
    <property type="project" value="TreeGrafter"/>
</dbReference>
<accession>A0AAV2IMG6</accession>